<keyword evidence="2" id="KW-1185">Reference proteome</keyword>
<gene>
    <name evidence="1" type="ORF">SCF082_LOCUS18184</name>
</gene>
<comment type="caution">
    <text evidence="1">The sequence shown here is derived from an EMBL/GenBank/DDBJ whole genome shotgun (WGS) entry which is preliminary data.</text>
</comment>
<sequence length="139" mass="15348">MARIGSHCEGLPVCRAATSLILVEVDTASSTWQWSCEAFPLQCSLEPAFHFLHVGLMELVELVARVSKSLTLLLNLEDSCTATTLFIPAASWRCASGNVSILRWSARFVGTSNRYEFGESQYCLLLEEGSVSKFMTFTT</sequence>
<protein>
    <submittedName>
        <fullName evidence="1">Uncharacterized protein</fullName>
    </submittedName>
</protein>
<dbReference type="EMBL" id="CAXAMM010012113">
    <property type="protein sequence ID" value="CAK9028027.1"/>
    <property type="molecule type" value="Genomic_DNA"/>
</dbReference>
<organism evidence="1 2">
    <name type="scientific">Durusdinium trenchii</name>
    <dbReference type="NCBI Taxonomy" id="1381693"/>
    <lineage>
        <taxon>Eukaryota</taxon>
        <taxon>Sar</taxon>
        <taxon>Alveolata</taxon>
        <taxon>Dinophyceae</taxon>
        <taxon>Suessiales</taxon>
        <taxon>Symbiodiniaceae</taxon>
        <taxon>Durusdinium</taxon>
    </lineage>
</organism>
<name>A0ABP0KPZ0_9DINO</name>
<reference evidence="1 2" key="1">
    <citation type="submission" date="2024-02" db="EMBL/GenBank/DDBJ databases">
        <authorList>
            <person name="Chen Y."/>
            <person name="Shah S."/>
            <person name="Dougan E. K."/>
            <person name="Thang M."/>
            <person name="Chan C."/>
        </authorList>
    </citation>
    <scope>NUCLEOTIDE SEQUENCE [LARGE SCALE GENOMIC DNA]</scope>
</reference>
<proteinExistence type="predicted"/>
<dbReference type="Proteomes" id="UP001642464">
    <property type="component" value="Unassembled WGS sequence"/>
</dbReference>
<evidence type="ECO:0000313" key="1">
    <source>
        <dbReference type="EMBL" id="CAK9028027.1"/>
    </source>
</evidence>
<evidence type="ECO:0000313" key="2">
    <source>
        <dbReference type="Proteomes" id="UP001642464"/>
    </source>
</evidence>
<accession>A0ABP0KPZ0</accession>